<dbReference type="OrthoDB" id="9778796at2"/>
<dbReference type="InterPro" id="IPR006143">
    <property type="entry name" value="RND_pump_MFP"/>
</dbReference>
<dbReference type="STRING" id="1245471.PCA10_46100"/>
<gene>
    <name evidence="4" type="ORF">PCA10_46100</name>
</gene>
<evidence type="ECO:0000256" key="2">
    <source>
        <dbReference type="SAM" id="SignalP"/>
    </source>
</evidence>
<reference evidence="4 5" key="1">
    <citation type="journal article" date="2013" name="Genome Announc.">
        <title>Complete Genome Sequence of the Carbazole Degrader Pseudomonas resinovorans Strain CA10 (NBRC 106553).</title>
        <authorList>
            <person name="Shintani M."/>
            <person name="Hosoyama A."/>
            <person name="Ohji S."/>
            <person name="Tsuchikane K."/>
            <person name="Takarada H."/>
            <person name="Yamazoe A."/>
            <person name="Fujita N."/>
            <person name="Nojiri H."/>
        </authorList>
    </citation>
    <scope>NUCLEOTIDE SEQUENCE [LARGE SCALE GENOMIC DNA]</scope>
    <source>
        <strain evidence="4 5">NBRC 106553</strain>
    </source>
</reference>
<dbReference type="PANTHER" id="PTHR30469:SF15">
    <property type="entry name" value="HLYD FAMILY OF SECRETION PROTEINS"/>
    <property type="match status" value="1"/>
</dbReference>
<dbReference type="KEGG" id="pre:PCA10_46100"/>
<dbReference type="GO" id="GO:1990281">
    <property type="term" value="C:efflux pump complex"/>
    <property type="evidence" value="ECO:0007669"/>
    <property type="project" value="TreeGrafter"/>
</dbReference>
<dbReference type="eggNOG" id="COG0845">
    <property type="taxonomic scope" value="Bacteria"/>
</dbReference>
<dbReference type="AlphaFoldDB" id="S6AI73"/>
<dbReference type="SUPFAM" id="SSF111369">
    <property type="entry name" value="HlyD-like secretion proteins"/>
    <property type="match status" value="1"/>
</dbReference>
<dbReference type="Gene3D" id="2.40.50.100">
    <property type="match status" value="2"/>
</dbReference>
<evidence type="ECO:0000256" key="1">
    <source>
        <dbReference type="ARBA" id="ARBA00009477"/>
    </source>
</evidence>
<dbReference type="NCBIfam" id="TIGR01730">
    <property type="entry name" value="RND_mfp"/>
    <property type="match status" value="1"/>
</dbReference>
<dbReference type="GO" id="GO:0015562">
    <property type="term" value="F:efflux transmembrane transporter activity"/>
    <property type="evidence" value="ECO:0007669"/>
    <property type="project" value="TreeGrafter"/>
</dbReference>
<name>S6AI73_METRE</name>
<keyword evidence="5" id="KW-1185">Reference proteome</keyword>
<dbReference type="EMBL" id="AP013068">
    <property type="protein sequence ID" value="BAN50342.1"/>
    <property type="molecule type" value="Genomic_DNA"/>
</dbReference>
<evidence type="ECO:0000313" key="5">
    <source>
        <dbReference type="Proteomes" id="UP000015503"/>
    </source>
</evidence>
<dbReference type="PATRIC" id="fig|1245471.3.peg.4665"/>
<dbReference type="Pfam" id="PF25973">
    <property type="entry name" value="BSH_CzcB"/>
    <property type="match status" value="1"/>
</dbReference>
<protein>
    <recommendedName>
        <fullName evidence="3">CzcB-like barrel-sandwich hybrid domain-containing protein</fullName>
    </recommendedName>
</protein>
<feature type="chain" id="PRO_5004535598" description="CzcB-like barrel-sandwich hybrid domain-containing protein" evidence="2">
    <location>
        <begin position="28"/>
        <end position="259"/>
    </location>
</feature>
<feature type="signal peptide" evidence="2">
    <location>
        <begin position="1"/>
        <end position="27"/>
    </location>
</feature>
<evidence type="ECO:0000313" key="4">
    <source>
        <dbReference type="EMBL" id="BAN50342.1"/>
    </source>
</evidence>
<dbReference type="HOGENOM" id="CLU_018816_5_0_6"/>
<proteinExistence type="inferred from homology"/>
<organism evidence="4 5">
    <name type="scientific">Metapseudomonas resinovorans NBRC 106553</name>
    <dbReference type="NCBI Taxonomy" id="1245471"/>
    <lineage>
        <taxon>Bacteria</taxon>
        <taxon>Pseudomonadati</taxon>
        <taxon>Pseudomonadota</taxon>
        <taxon>Gammaproteobacteria</taxon>
        <taxon>Pseudomonadales</taxon>
        <taxon>Pseudomonadaceae</taxon>
        <taxon>Metapseudomonas</taxon>
    </lineage>
</organism>
<dbReference type="Gene3D" id="2.40.30.170">
    <property type="match status" value="1"/>
</dbReference>
<keyword evidence="2" id="KW-0732">Signal</keyword>
<evidence type="ECO:0000259" key="3">
    <source>
        <dbReference type="Pfam" id="PF25973"/>
    </source>
</evidence>
<feature type="domain" description="CzcB-like barrel-sandwich hybrid" evidence="3">
    <location>
        <begin position="54"/>
        <end position="175"/>
    </location>
</feature>
<dbReference type="RefSeq" id="WP_016494471.1">
    <property type="nucleotide sequence ID" value="NC_021499.1"/>
</dbReference>
<accession>S6AI73</accession>
<dbReference type="PANTHER" id="PTHR30469">
    <property type="entry name" value="MULTIDRUG RESISTANCE PROTEIN MDTA"/>
    <property type="match status" value="1"/>
</dbReference>
<dbReference type="InterPro" id="IPR058647">
    <property type="entry name" value="BSH_CzcB-like"/>
</dbReference>
<comment type="similarity">
    <text evidence="1">Belongs to the membrane fusion protein (MFP) (TC 8.A.1) family.</text>
</comment>
<dbReference type="Proteomes" id="UP000015503">
    <property type="component" value="Chromosome"/>
</dbReference>
<sequence length="259" mass="27378">MSSTVDRRLLLLLLPLALCLPPLPALAEDAPQPGAVEEPGAIRVLLAAELETTLSSQMNGTLGELKASLGQQVAKDALLAQLNCDEALARSKVAAAELTMARQSLDAKRNLRKLDAVGDLEVAMANTEVQKAEGARALAQAQSGYCQVRAPFSGRVAKVHVKPFQTVAAGMPLFDLVSDGALKVRLNVPSSLLPRLKAGQALQVSILETGKDYDAHISAVNSRVDAVAQTVELEARLDAEHPELIAGMSGTARFPQPHD</sequence>